<dbReference type="SUPFAM" id="SSF111384">
    <property type="entry name" value="OmpH-like"/>
    <property type="match status" value="1"/>
</dbReference>
<dbReference type="GO" id="GO:0051082">
    <property type="term" value="F:unfolded protein binding"/>
    <property type="evidence" value="ECO:0007669"/>
    <property type="project" value="InterPro"/>
</dbReference>
<dbReference type="Proteomes" id="UP000295215">
    <property type="component" value="Unassembled WGS sequence"/>
</dbReference>
<evidence type="ECO:0000256" key="1">
    <source>
        <dbReference type="ARBA" id="ARBA00009091"/>
    </source>
</evidence>
<dbReference type="PANTHER" id="PTHR35089:SF1">
    <property type="entry name" value="CHAPERONE PROTEIN SKP"/>
    <property type="match status" value="1"/>
</dbReference>
<dbReference type="PANTHER" id="PTHR35089">
    <property type="entry name" value="CHAPERONE PROTEIN SKP"/>
    <property type="match status" value="1"/>
</dbReference>
<keyword evidence="2 3" id="KW-0732">Signal</keyword>
<feature type="signal peptide" evidence="3">
    <location>
        <begin position="1"/>
        <end position="43"/>
    </location>
</feature>
<dbReference type="GO" id="GO:0050821">
    <property type="term" value="P:protein stabilization"/>
    <property type="evidence" value="ECO:0007669"/>
    <property type="project" value="TreeGrafter"/>
</dbReference>
<protein>
    <submittedName>
        <fullName evidence="4">Periplasmic chaperone for outer membrane proteins Skp</fullName>
    </submittedName>
</protein>
<proteinExistence type="inferred from homology"/>
<feature type="chain" id="PRO_5021030330" evidence="3">
    <location>
        <begin position="44"/>
        <end position="213"/>
    </location>
</feature>
<organism evidence="4 5">
    <name type="scientific">Myroides indicus</name>
    <dbReference type="NCBI Taxonomy" id="1323422"/>
    <lineage>
        <taxon>Bacteria</taxon>
        <taxon>Pseudomonadati</taxon>
        <taxon>Bacteroidota</taxon>
        <taxon>Flavobacteriia</taxon>
        <taxon>Flavobacteriales</taxon>
        <taxon>Flavobacteriaceae</taxon>
        <taxon>Myroides</taxon>
    </lineage>
</organism>
<evidence type="ECO:0000256" key="2">
    <source>
        <dbReference type="ARBA" id="ARBA00022729"/>
    </source>
</evidence>
<dbReference type="SMART" id="SM00935">
    <property type="entry name" value="OmpH"/>
    <property type="match status" value="1"/>
</dbReference>
<comment type="similarity">
    <text evidence="1">Belongs to the Skp family.</text>
</comment>
<name>A0A4V3E7K3_9FLAO</name>
<dbReference type="EMBL" id="SOAG01000037">
    <property type="protein sequence ID" value="TDS51459.1"/>
    <property type="molecule type" value="Genomic_DNA"/>
</dbReference>
<keyword evidence="5" id="KW-1185">Reference proteome</keyword>
<dbReference type="InterPro" id="IPR005632">
    <property type="entry name" value="Chaperone_Skp"/>
</dbReference>
<accession>A0A4V3E7K3</accession>
<dbReference type="AlphaFoldDB" id="A0A4V3E7K3"/>
<evidence type="ECO:0000313" key="5">
    <source>
        <dbReference type="Proteomes" id="UP000295215"/>
    </source>
</evidence>
<dbReference type="InterPro" id="IPR024930">
    <property type="entry name" value="Skp_dom_sf"/>
</dbReference>
<comment type="caution">
    <text evidence="4">The sequence shown here is derived from an EMBL/GenBank/DDBJ whole genome shotgun (WGS) entry which is preliminary data.</text>
</comment>
<gene>
    <name evidence="4" type="ORF">C8P70_13717</name>
</gene>
<reference evidence="4 5" key="1">
    <citation type="submission" date="2019-03" db="EMBL/GenBank/DDBJ databases">
        <title>Genomic Encyclopedia of Archaeal and Bacterial Type Strains, Phase II (KMG-II): from individual species to whole genera.</title>
        <authorList>
            <person name="Goeker M."/>
        </authorList>
    </citation>
    <scope>NUCLEOTIDE SEQUENCE [LARGE SCALE GENOMIC DNA]</scope>
    <source>
        <strain evidence="4 5">DSM 28213</strain>
    </source>
</reference>
<evidence type="ECO:0000256" key="3">
    <source>
        <dbReference type="SAM" id="SignalP"/>
    </source>
</evidence>
<dbReference type="GO" id="GO:0005829">
    <property type="term" value="C:cytosol"/>
    <property type="evidence" value="ECO:0007669"/>
    <property type="project" value="TreeGrafter"/>
</dbReference>
<dbReference type="Gene3D" id="3.30.910.20">
    <property type="entry name" value="Skp domain"/>
    <property type="match status" value="1"/>
</dbReference>
<sequence>MCKKILKRLKTFTTFTPFKKIKMKKSILALGLVAMFFSCNKSADSAVEFKAAYVDSSKLMKDYEEVKQIDSKYKIKSEEEGKSLEGEITKFQKEVQTFQENARLKGQAWAEQRAGELQKKEQELQYKQQLLVQSLQTESGKEMDSVIQKVKKYIADYAKKNNLDFVFNTEDASTVIYGKEQYDITDKILSELNAKYKGDTAASKVDEVKEEKK</sequence>
<evidence type="ECO:0000313" key="4">
    <source>
        <dbReference type="EMBL" id="TDS51459.1"/>
    </source>
</evidence>
<dbReference type="Pfam" id="PF03938">
    <property type="entry name" value="OmpH"/>
    <property type="match status" value="1"/>
</dbReference>